<dbReference type="Pfam" id="PF10551">
    <property type="entry name" value="MULE"/>
    <property type="match status" value="1"/>
</dbReference>
<dbReference type="InterPro" id="IPR006564">
    <property type="entry name" value="Znf_PMZ"/>
</dbReference>
<evidence type="ECO:0000256" key="1">
    <source>
        <dbReference type="ARBA" id="ARBA00022723"/>
    </source>
</evidence>
<dbReference type="Pfam" id="PF03108">
    <property type="entry name" value="DBD_Tnp_Mut"/>
    <property type="match status" value="1"/>
</dbReference>
<reference evidence="7 8" key="1">
    <citation type="journal article" date="2023" name="Life. Sci Alliance">
        <title>Evolutionary insights into 3D genome organization and epigenetic landscape of Vigna mungo.</title>
        <authorList>
            <person name="Junaid A."/>
            <person name="Singh B."/>
            <person name="Bhatia S."/>
        </authorList>
    </citation>
    <scope>NUCLEOTIDE SEQUENCE [LARGE SCALE GENOMIC DNA]</scope>
    <source>
        <strain evidence="7">Urdbean</strain>
    </source>
</reference>
<name>A0AAQ3RKN6_VIGMU</name>
<dbReference type="GO" id="GO:0008270">
    <property type="term" value="F:zinc ion binding"/>
    <property type="evidence" value="ECO:0007669"/>
    <property type="project" value="UniProtKB-KW"/>
</dbReference>
<evidence type="ECO:0000313" key="8">
    <source>
        <dbReference type="Proteomes" id="UP001374535"/>
    </source>
</evidence>
<dbReference type="Pfam" id="PF04434">
    <property type="entry name" value="SWIM"/>
    <property type="match status" value="1"/>
</dbReference>
<dbReference type="InterPro" id="IPR018289">
    <property type="entry name" value="MULE_transposase_dom"/>
</dbReference>
<dbReference type="PANTHER" id="PTHR31973:SF187">
    <property type="entry name" value="MUTATOR TRANSPOSASE MUDRA PROTEIN"/>
    <property type="match status" value="1"/>
</dbReference>
<feature type="domain" description="SWIM-type" evidence="6">
    <location>
        <begin position="722"/>
        <end position="754"/>
    </location>
</feature>
<keyword evidence="2 4" id="KW-0863">Zinc-finger</keyword>
<dbReference type="PANTHER" id="PTHR31973">
    <property type="entry name" value="POLYPROTEIN, PUTATIVE-RELATED"/>
    <property type="match status" value="1"/>
</dbReference>
<evidence type="ECO:0000256" key="4">
    <source>
        <dbReference type="PROSITE-ProRule" id="PRU00325"/>
    </source>
</evidence>
<protein>
    <recommendedName>
        <fullName evidence="6">SWIM-type domain-containing protein</fullName>
    </recommendedName>
</protein>
<evidence type="ECO:0000256" key="2">
    <source>
        <dbReference type="ARBA" id="ARBA00022771"/>
    </source>
</evidence>
<dbReference type="Proteomes" id="UP001374535">
    <property type="component" value="Chromosome 10"/>
</dbReference>
<evidence type="ECO:0000259" key="6">
    <source>
        <dbReference type="PROSITE" id="PS50966"/>
    </source>
</evidence>
<evidence type="ECO:0000256" key="5">
    <source>
        <dbReference type="SAM" id="MobiDB-lite"/>
    </source>
</evidence>
<gene>
    <name evidence="7" type="ORF">V8G54_034318</name>
</gene>
<keyword evidence="8" id="KW-1185">Reference proteome</keyword>
<keyword evidence="1" id="KW-0479">Metal-binding</keyword>
<organism evidence="7 8">
    <name type="scientific">Vigna mungo</name>
    <name type="common">Black gram</name>
    <name type="synonym">Phaseolus mungo</name>
    <dbReference type="NCBI Taxonomy" id="3915"/>
    <lineage>
        <taxon>Eukaryota</taxon>
        <taxon>Viridiplantae</taxon>
        <taxon>Streptophyta</taxon>
        <taxon>Embryophyta</taxon>
        <taxon>Tracheophyta</taxon>
        <taxon>Spermatophyta</taxon>
        <taxon>Magnoliopsida</taxon>
        <taxon>eudicotyledons</taxon>
        <taxon>Gunneridae</taxon>
        <taxon>Pentapetalae</taxon>
        <taxon>rosids</taxon>
        <taxon>fabids</taxon>
        <taxon>Fabales</taxon>
        <taxon>Fabaceae</taxon>
        <taxon>Papilionoideae</taxon>
        <taxon>50 kb inversion clade</taxon>
        <taxon>NPAAA clade</taxon>
        <taxon>indigoferoid/millettioid clade</taxon>
        <taxon>Phaseoleae</taxon>
        <taxon>Vigna</taxon>
    </lineage>
</organism>
<dbReference type="InterPro" id="IPR007527">
    <property type="entry name" value="Znf_SWIM"/>
</dbReference>
<feature type="region of interest" description="Disordered" evidence="5">
    <location>
        <begin position="219"/>
        <end position="269"/>
    </location>
</feature>
<sequence>MEDHFEVVFHHGDRFKKDGPLRYEGESTSLAFNPDMWNDKLEALTDDRGALHMMNLARLNGQVHLFVVHLVSELEVIHFLKNVPHNIGEEEVEPVMHVSNEDGGCEEGHEECQEVGDEGKMDADVVHVEIEAECDVGESERDDVVQGQIETECHVSESKKDDDICDGDVRSWSSSGEDDNVHCNVDVPSMDDLVDCDIQEEVGHGVGNSFGEIEVDVEDDAPSWTPISDSDEDVGINIEKDRGLSDDNWESEELLSGGESDGEDDDQESYGKFVTFSMPKTMVDYKWDLGTYFANKQDILDAIKTYAVENGRNLSYVKNDKKRIRVKCVGAKGKCPWMAYYGYMNVVRTWQLRTIVDNHTCSREHKVKLMNSKWLSKRLEKTVRENPKVKVGEIRDKISRKWNVGVSKSMAFRAKSIASDHVDGSFKEQYKRIYDYANELLARNPGSTVKVEVEENVDGHIFKRFYVCLKACKDSFVFCRPIIGLDEAFLKGKYGGELLTAIARDANDQMLPVAHAIVEVENKETWKWFLELLVEDITDIHIRSTKAFQEVLPIVDQRFCVRHLYANFRKKFPGKQLKRMMWKAATATHPQAWETEMKRIKEVNLEAFQYLIKIPPKHWSRSWFTTTSKCDTLVNNMSEAFNSVLVHTRSKPIITMLEEIRLYLMNKWAKNRTKSQSISGSICPKIKSRLNKESQLTKYWIPSWSGLKLFEVRHISQAGDKFTVDIDKFECTCRKWAISGIPCCHALAAMKFLNLDAEEFIPVCFRKSTYEEMYSSVVYPINGENMWQITPYNEVLPPKKRTLPGRPKKKRRLQEWELVRNETRMRKGGIQKRCGICKELGHNRTSCQKSSIVMLVMMSKYSDIDTSLL</sequence>
<evidence type="ECO:0000313" key="7">
    <source>
        <dbReference type="EMBL" id="WVY95230.1"/>
    </source>
</evidence>
<dbReference type="AlphaFoldDB" id="A0AAQ3RKN6"/>
<proteinExistence type="predicted"/>
<dbReference type="SMART" id="SM00575">
    <property type="entry name" value="ZnF_PMZ"/>
    <property type="match status" value="1"/>
</dbReference>
<accession>A0AAQ3RKN6</accession>
<dbReference type="PROSITE" id="PS50966">
    <property type="entry name" value="ZF_SWIM"/>
    <property type="match status" value="1"/>
</dbReference>
<evidence type="ECO:0000256" key="3">
    <source>
        <dbReference type="ARBA" id="ARBA00022833"/>
    </source>
</evidence>
<dbReference type="InterPro" id="IPR004332">
    <property type="entry name" value="Transposase_MuDR"/>
</dbReference>
<keyword evidence="3" id="KW-0862">Zinc</keyword>
<dbReference type="EMBL" id="CP144691">
    <property type="protein sequence ID" value="WVY95230.1"/>
    <property type="molecule type" value="Genomic_DNA"/>
</dbReference>